<evidence type="ECO:0000313" key="7">
    <source>
        <dbReference type="Proteomes" id="UP001597347"/>
    </source>
</evidence>
<proteinExistence type="inferred from homology"/>
<keyword evidence="3" id="KW-0520">NAD</keyword>
<dbReference type="PANTHER" id="PTHR43580:SF2">
    <property type="entry name" value="CYTOKINE-LIKE NUCLEAR FACTOR N-PAC"/>
    <property type="match status" value="1"/>
</dbReference>
<dbReference type="PIRSF" id="PIRSF000103">
    <property type="entry name" value="HIBADH"/>
    <property type="match status" value="1"/>
</dbReference>
<dbReference type="Gene3D" id="3.40.50.720">
    <property type="entry name" value="NAD(P)-binding Rossmann-like Domain"/>
    <property type="match status" value="1"/>
</dbReference>
<dbReference type="EC" id="1.1.-.-" evidence="6"/>
<protein>
    <submittedName>
        <fullName evidence="6">NAD(P)-dependent oxidoreductase</fullName>
        <ecNumber evidence="6">1.1.-.-</ecNumber>
    </submittedName>
</protein>
<evidence type="ECO:0000256" key="3">
    <source>
        <dbReference type="ARBA" id="ARBA00023027"/>
    </source>
</evidence>
<dbReference type="InterPro" id="IPR013328">
    <property type="entry name" value="6PGD_dom2"/>
</dbReference>
<comment type="similarity">
    <text evidence="1">Belongs to the HIBADH-related family.</text>
</comment>
<feature type="domain" description="3-hydroxyisobutyrate dehydrogenase-like NAD-binding" evidence="5">
    <location>
        <begin position="166"/>
        <end position="285"/>
    </location>
</feature>
<dbReference type="InterPro" id="IPR008927">
    <property type="entry name" value="6-PGluconate_DH-like_C_sf"/>
</dbReference>
<dbReference type="Pfam" id="PF03446">
    <property type="entry name" value="NAD_binding_2"/>
    <property type="match status" value="1"/>
</dbReference>
<dbReference type="SUPFAM" id="SSF48179">
    <property type="entry name" value="6-phosphogluconate dehydrogenase C-terminal domain-like"/>
    <property type="match status" value="1"/>
</dbReference>
<dbReference type="RefSeq" id="WP_377934447.1">
    <property type="nucleotide sequence ID" value="NZ_JBHUEA010000013.1"/>
</dbReference>
<evidence type="ECO:0000256" key="2">
    <source>
        <dbReference type="ARBA" id="ARBA00023002"/>
    </source>
</evidence>
<evidence type="ECO:0000313" key="6">
    <source>
        <dbReference type="EMBL" id="MFD1721850.1"/>
    </source>
</evidence>
<dbReference type="Gene3D" id="1.10.1040.10">
    <property type="entry name" value="N-(1-d-carboxylethyl)-l-norvaline Dehydrogenase, domain 2"/>
    <property type="match status" value="1"/>
</dbReference>
<dbReference type="Pfam" id="PF14833">
    <property type="entry name" value="NAD_binding_11"/>
    <property type="match status" value="1"/>
</dbReference>
<comment type="caution">
    <text evidence="6">The sequence shown here is derived from an EMBL/GenBank/DDBJ whole genome shotgun (WGS) entry which is preliminary data.</text>
</comment>
<name>A0ABW4LEZ0_9MICO</name>
<dbReference type="InterPro" id="IPR029154">
    <property type="entry name" value="HIBADH-like_NADP-bd"/>
</dbReference>
<evidence type="ECO:0000259" key="5">
    <source>
        <dbReference type="Pfam" id="PF14833"/>
    </source>
</evidence>
<keyword evidence="2 6" id="KW-0560">Oxidoreductase</keyword>
<accession>A0ABW4LEZ0</accession>
<reference evidence="7" key="1">
    <citation type="journal article" date="2019" name="Int. J. Syst. Evol. Microbiol.">
        <title>The Global Catalogue of Microorganisms (GCM) 10K type strain sequencing project: providing services to taxonomists for standard genome sequencing and annotation.</title>
        <authorList>
            <consortium name="The Broad Institute Genomics Platform"/>
            <consortium name="The Broad Institute Genome Sequencing Center for Infectious Disease"/>
            <person name="Wu L."/>
            <person name="Ma J."/>
        </authorList>
    </citation>
    <scope>NUCLEOTIDE SEQUENCE [LARGE SCALE GENOMIC DNA]</scope>
    <source>
        <strain evidence="7">CGMCC 1.12471</strain>
    </source>
</reference>
<dbReference type="PANTHER" id="PTHR43580">
    <property type="entry name" value="OXIDOREDUCTASE GLYR1-RELATED"/>
    <property type="match status" value="1"/>
</dbReference>
<dbReference type="InterPro" id="IPR051265">
    <property type="entry name" value="HIBADH-related_NP60_sf"/>
</dbReference>
<keyword evidence="7" id="KW-1185">Reference proteome</keyword>
<dbReference type="SUPFAM" id="SSF51735">
    <property type="entry name" value="NAD(P)-binding Rossmann-fold domains"/>
    <property type="match status" value="1"/>
</dbReference>
<evidence type="ECO:0000256" key="1">
    <source>
        <dbReference type="ARBA" id="ARBA00009080"/>
    </source>
</evidence>
<dbReference type="EMBL" id="JBHUEA010000013">
    <property type="protein sequence ID" value="MFD1721850.1"/>
    <property type="molecule type" value="Genomic_DNA"/>
</dbReference>
<feature type="domain" description="6-phosphogluconate dehydrogenase NADP-binding" evidence="4">
    <location>
        <begin position="7"/>
        <end position="159"/>
    </location>
</feature>
<dbReference type="InterPro" id="IPR036291">
    <property type="entry name" value="NAD(P)-bd_dom_sf"/>
</dbReference>
<dbReference type="InterPro" id="IPR015815">
    <property type="entry name" value="HIBADH-related"/>
</dbReference>
<sequence>MTASSPKIALLGTGTMGAGMTRSLLRAGLPVTVWNRTVEKARPLADDGATVAESAADAVREADVVITMLFDADSVESVIGDVADAIGDAVWLQSSTIGPDGTARLARLADERGLTFVDGPVLGTKGPAEQGKLVMLVSGPADAIDRAQPALDAMGSRTMRLGDEPGRASALKIVANAFIGTLTAAIAQSVALAESLGLDPADFTGALAGGASDSPYVQVKGKAMIEGTTEDAQFQLDGVLKDLRLARGTAEQQGVTLSLLDGAVEAYDRASGDGHGSEDMAGVVAAFRPAG</sequence>
<evidence type="ECO:0000259" key="4">
    <source>
        <dbReference type="Pfam" id="PF03446"/>
    </source>
</evidence>
<dbReference type="GO" id="GO:0016491">
    <property type="term" value="F:oxidoreductase activity"/>
    <property type="evidence" value="ECO:0007669"/>
    <property type="project" value="UniProtKB-KW"/>
</dbReference>
<organism evidence="6 7">
    <name type="scientific">Amnibacterium endophyticum</name>
    <dbReference type="NCBI Taxonomy" id="2109337"/>
    <lineage>
        <taxon>Bacteria</taxon>
        <taxon>Bacillati</taxon>
        <taxon>Actinomycetota</taxon>
        <taxon>Actinomycetes</taxon>
        <taxon>Micrococcales</taxon>
        <taxon>Microbacteriaceae</taxon>
        <taxon>Amnibacterium</taxon>
    </lineage>
</organism>
<gene>
    <name evidence="6" type="ORF">ACFSBI_09830</name>
</gene>
<dbReference type="InterPro" id="IPR006115">
    <property type="entry name" value="6PGDH_NADP-bd"/>
</dbReference>
<dbReference type="Proteomes" id="UP001597347">
    <property type="component" value="Unassembled WGS sequence"/>
</dbReference>